<proteinExistence type="predicted"/>
<feature type="compositionally biased region" description="Polar residues" evidence="1">
    <location>
        <begin position="117"/>
        <end position="127"/>
    </location>
</feature>
<feature type="compositionally biased region" description="Polar residues" evidence="1">
    <location>
        <begin position="75"/>
        <end position="90"/>
    </location>
</feature>
<gene>
    <name evidence="2" type="ORF">EYF80_063334</name>
</gene>
<feature type="compositionally biased region" description="Acidic residues" evidence="1">
    <location>
        <begin position="170"/>
        <end position="190"/>
    </location>
</feature>
<evidence type="ECO:0000313" key="2">
    <source>
        <dbReference type="EMBL" id="TNN26528.1"/>
    </source>
</evidence>
<dbReference type="OrthoDB" id="8963550at2759"/>
<evidence type="ECO:0000313" key="3">
    <source>
        <dbReference type="Proteomes" id="UP000314294"/>
    </source>
</evidence>
<dbReference type="Proteomes" id="UP000314294">
    <property type="component" value="Unassembled WGS sequence"/>
</dbReference>
<dbReference type="InterPro" id="IPR036514">
    <property type="entry name" value="SGNH_hydro_sf"/>
</dbReference>
<accession>A0A4Z2ECN7</accession>
<sequence>MTVIRGMTSLLGPFITRVGPATDDVDALRRHGAPLGGAPRQHSAPLGDALLRHSAPLHDADGAHRPGLIAAESGVNTTTSDATGGRQTDSGRGIHRRGAEIVDIRNFRGAMNPPPDQTTTGQPRASSAVLQMTPQMTRPRFIPPPESQLRVSMHTVSTSAVVHGQQREDDVPDLQDPEQESDAEDEEMEESLLTPESSPSHSPTEPTRLRNPVIQTTPIRFPRDNVSTPPPPPLSPVVPPTHTPLPQRVTRSNKCAQTLSSRIMGVSQGELTSWLEEARPKGTRKDPLLSINEFSRAPKKVGFHGERIQSNVHSSVLMPHLSPTNTGPFLPRRHENNIGQPRDLHLDVTRQWLIIGDSNISRLPAHKVQNLQLDSFPGATFQQAGDILQKIQTTQGVSKVILSFGFNDRTQKSSEGPTEQLLGMLSTARQKFPKAEIFIPQVNFSRALPTREKLRLTQLNTFIISIDEGLPMLDESEFVTATDNLHWSSNTAAKIMDHWIRHLN</sequence>
<dbReference type="SUPFAM" id="SSF52266">
    <property type="entry name" value="SGNH hydrolase"/>
    <property type="match status" value="1"/>
</dbReference>
<feature type="region of interest" description="Disordered" evidence="1">
    <location>
        <begin position="152"/>
        <end position="252"/>
    </location>
</feature>
<comment type="caution">
    <text evidence="2">The sequence shown here is derived from an EMBL/GenBank/DDBJ whole genome shotgun (WGS) entry which is preliminary data.</text>
</comment>
<dbReference type="Gene3D" id="3.40.50.1110">
    <property type="entry name" value="SGNH hydrolase"/>
    <property type="match status" value="1"/>
</dbReference>
<reference evidence="2 3" key="1">
    <citation type="submission" date="2019-03" db="EMBL/GenBank/DDBJ databases">
        <title>First draft genome of Liparis tanakae, snailfish: a comprehensive survey of snailfish specific genes.</title>
        <authorList>
            <person name="Kim W."/>
            <person name="Song I."/>
            <person name="Jeong J.-H."/>
            <person name="Kim D."/>
            <person name="Kim S."/>
            <person name="Ryu S."/>
            <person name="Song J.Y."/>
            <person name="Lee S.K."/>
        </authorList>
    </citation>
    <scope>NUCLEOTIDE SEQUENCE [LARGE SCALE GENOMIC DNA]</scope>
    <source>
        <tissue evidence="2">Muscle</tissue>
    </source>
</reference>
<dbReference type="EMBL" id="SRLO01010045">
    <property type="protein sequence ID" value="TNN26528.1"/>
    <property type="molecule type" value="Genomic_DNA"/>
</dbReference>
<feature type="region of interest" description="Disordered" evidence="1">
    <location>
        <begin position="75"/>
        <end position="127"/>
    </location>
</feature>
<organism evidence="2 3">
    <name type="scientific">Liparis tanakae</name>
    <name type="common">Tanaka's snailfish</name>
    <dbReference type="NCBI Taxonomy" id="230148"/>
    <lineage>
        <taxon>Eukaryota</taxon>
        <taxon>Metazoa</taxon>
        <taxon>Chordata</taxon>
        <taxon>Craniata</taxon>
        <taxon>Vertebrata</taxon>
        <taxon>Euteleostomi</taxon>
        <taxon>Actinopterygii</taxon>
        <taxon>Neopterygii</taxon>
        <taxon>Teleostei</taxon>
        <taxon>Neoteleostei</taxon>
        <taxon>Acanthomorphata</taxon>
        <taxon>Eupercaria</taxon>
        <taxon>Perciformes</taxon>
        <taxon>Cottioidei</taxon>
        <taxon>Cottales</taxon>
        <taxon>Liparidae</taxon>
        <taxon>Liparis</taxon>
    </lineage>
</organism>
<protein>
    <submittedName>
        <fullName evidence="2">Uncharacterized protein</fullName>
    </submittedName>
</protein>
<name>A0A4Z2ECN7_9TELE</name>
<feature type="compositionally biased region" description="Low complexity" evidence="1">
    <location>
        <begin position="191"/>
        <end position="206"/>
    </location>
</feature>
<evidence type="ECO:0000256" key="1">
    <source>
        <dbReference type="SAM" id="MobiDB-lite"/>
    </source>
</evidence>
<feature type="compositionally biased region" description="Pro residues" evidence="1">
    <location>
        <begin position="228"/>
        <end position="243"/>
    </location>
</feature>
<keyword evidence="3" id="KW-1185">Reference proteome</keyword>
<dbReference type="AlphaFoldDB" id="A0A4Z2ECN7"/>
<feature type="compositionally biased region" description="Basic and acidic residues" evidence="1">
    <location>
        <begin position="97"/>
        <end position="106"/>
    </location>
</feature>